<evidence type="ECO:0000313" key="2">
    <source>
        <dbReference type="EMBL" id="CAA2993370.1"/>
    </source>
</evidence>
<feature type="compositionally biased region" description="Polar residues" evidence="1">
    <location>
        <begin position="25"/>
        <end position="36"/>
    </location>
</feature>
<proteinExistence type="predicted"/>
<accession>A0A8S0SL07</accession>
<keyword evidence="3" id="KW-1185">Reference proteome</keyword>
<dbReference type="EMBL" id="CACTIH010005448">
    <property type="protein sequence ID" value="CAA2993370.1"/>
    <property type="molecule type" value="Genomic_DNA"/>
</dbReference>
<dbReference type="AlphaFoldDB" id="A0A8S0SL07"/>
<organism evidence="2 3">
    <name type="scientific">Olea europaea subsp. europaea</name>
    <dbReference type="NCBI Taxonomy" id="158383"/>
    <lineage>
        <taxon>Eukaryota</taxon>
        <taxon>Viridiplantae</taxon>
        <taxon>Streptophyta</taxon>
        <taxon>Embryophyta</taxon>
        <taxon>Tracheophyta</taxon>
        <taxon>Spermatophyta</taxon>
        <taxon>Magnoliopsida</taxon>
        <taxon>eudicotyledons</taxon>
        <taxon>Gunneridae</taxon>
        <taxon>Pentapetalae</taxon>
        <taxon>asterids</taxon>
        <taxon>lamiids</taxon>
        <taxon>Lamiales</taxon>
        <taxon>Oleaceae</taxon>
        <taxon>Oleeae</taxon>
        <taxon>Olea</taxon>
    </lineage>
</organism>
<gene>
    <name evidence="2" type="ORF">OLEA9_A105323</name>
</gene>
<protein>
    <submittedName>
        <fullName evidence="2">Uncharacterized protein</fullName>
    </submittedName>
</protein>
<feature type="region of interest" description="Disordered" evidence="1">
    <location>
        <begin position="25"/>
        <end position="53"/>
    </location>
</feature>
<reference evidence="2 3" key="1">
    <citation type="submission" date="2019-12" db="EMBL/GenBank/DDBJ databases">
        <authorList>
            <person name="Alioto T."/>
            <person name="Alioto T."/>
            <person name="Gomez Garrido J."/>
        </authorList>
    </citation>
    <scope>NUCLEOTIDE SEQUENCE [LARGE SCALE GENOMIC DNA]</scope>
</reference>
<comment type="caution">
    <text evidence="2">The sequence shown here is derived from an EMBL/GenBank/DDBJ whole genome shotgun (WGS) entry which is preliminary data.</text>
</comment>
<dbReference type="Gramene" id="OE9A105323T1">
    <property type="protein sequence ID" value="OE9A105323C1"/>
    <property type="gene ID" value="OE9A105323"/>
</dbReference>
<name>A0A8S0SL07_OLEEU</name>
<sequence length="90" mass="9922">MRFAWRNSKRTAIFDLLASIQYISPSSKNQQPSSGDLSEKTGRSIWTAPANNGSKLKADVGLGQKVFTHLKDSNSEFTGEDLTVFGIAWD</sequence>
<evidence type="ECO:0000256" key="1">
    <source>
        <dbReference type="SAM" id="MobiDB-lite"/>
    </source>
</evidence>
<evidence type="ECO:0000313" key="3">
    <source>
        <dbReference type="Proteomes" id="UP000594638"/>
    </source>
</evidence>
<dbReference type="Proteomes" id="UP000594638">
    <property type="component" value="Unassembled WGS sequence"/>
</dbReference>